<accession>A0ACB1AU92</accession>
<dbReference type="Proteomes" id="UP001497535">
    <property type="component" value="Unassembled WGS sequence"/>
</dbReference>
<organism evidence="1 2">
    <name type="scientific">Meloidogyne enterolobii</name>
    <name type="common">Root-knot nematode worm</name>
    <name type="synonym">Meloidogyne mayaguensis</name>
    <dbReference type="NCBI Taxonomy" id="390850"/>
    <lineage>
        <taxon>Eukaryota</taxon>
        <taxon>Metazoa</taxon>
        <taxon>Ecdysozoa</taxon>
        <taxon>Nematoda</taxon>
        <taxon>Chromadorea</taxon>
        <taxon>Rhabditida</taxon>
        <taxon>Tylenchina</taxon>
        <taxon>Tylenchomorpha</taxon>
        <taxon>Tylenchoidea</taxon>
        <taxon>Meloidogynidae</taxon>
        <taxon>Meloidogyninae</taxon>
        <taxon>Meloidogyne</taxon>
    </lineage>
</organism>
<gene>
    <name evidence="1" type="ORF">MENTE1834_LOCUS43437</name>
</gene>
<sequence length="111" mass="12754">MVKFRTRVKNKPDDCLKNCSSHIFDGASANLLPFAYSLTEKNIKDFKERQPSKGNSSHCRKLPVCGGDERLCMPWTFLEVAWNKCLIDDDFHIFAHTHPSKTINLFIVLII</sequence>
<comment type="caution">
    <text evidence="1">The sequence shown here is derived from an EMBL/GenBank/DDBJ whole genome shotgun (WGS) entry which is preliminary data.</text>
</comment>
<evidence type="ECO:0000313" key="1">
    <source>
        <dbReference type="EMBL" id="CAK5106304.1"/>
    </source>
</evidence>
<evidence type="ECO:0000313" key="2">
    <source>
        <dbReference type="Proteomes" id="UP001497535"/>
    </source>
</evidence>
<name>A0ACB1AU92_MELEN</name>
<keyword evidence="2" id="KW-1185">Reference proteome</keyword>
<proteinExistence type="predicted"/>
<reference evidence="1" key="1">
    <citation type="submission" date="2023-11" db="EMBL/GenBank/DDBJ databases">
        <authorList>
            <person name="Poullet M."/>
        </authorList>
    </citation>
    <scope>NUCLEOTIDE SEQUENCE</scope>
    <source>
        <strain evidence="1">E1834</strain>
    </source>
</reference>
<protein>
    <submittedName>
        <fullName evidence="1">Uncharacterized protein</fullName>
    </submittedName>
</protein>
<dbReference type="EMBL" id="CAVMJV010000121">
    <property type="protein sequence ID" value="CAK5106304.1"/>
    <property type="molecule type" value="Genomic_DNA"/>
</dbReference>